<dbReference type="Pfam" id="PF00383">
    <property type="entry name" value="dCMP_cyt_deam_1"/>
    <property type="match status" value="1"/>
</dbReference>
<evidence type="ECO:0000256" key="13">
    <source>
        <dbReference type="PIRSR" id="PIRSR006769-3"/>
    </source>
</evidence>
<dbReference type="GO" id="GO:0046872">
    <property type="term" value="F:metal ion binding"/>
    <property type="evidence" value="ECO:0007669"/>
    <property type="project" value="UniProtKB-KW"/>
</dbReference>
<comment type="pathway">
    <text evidence="3 10">Cofactor biosynthesis; riboflavin biosynthesis; 5-amino-6-(D-ribitylamino)uracil from GTP: step 3/4.</text>
</comment>
<evidence type="ECO:0000259" key="14">
    <source>
        <dbReference type="PROSITE" id="PS51747"/>
    </source>
</evidence>
<evidence type="ECO:0000256" key="5">
    <source>
        <dbReference type="ARBA" id="ARBA00007417"/>
    </source>
</evidence>
<feature type="binding site" evidence="12">
    <location>
        <begin position="299"/>
        <end position="305"/>
    </location>
    <ligand>
        <name>NADP(+)</name>
        <dbReference type="ChEBI" id="CHEBI:58349"/>
    </ligand>
</feature>
<evidence type="ECO:0000256" key="8">
    <source>
        <dbReference type="ARBA" id="ARBA00023002"/>
    </source>
</evidence>
<keyword evidence="16" id="KW-1185">Reference proteome</keyword>
<dbReference type="InterPro" id="IPR050765">
    <property type="entry name" value="Riboflavin_Biosynth_HTPR"/>
</dbReference>
<feature type="binding site" evidence="12">
    <location>
        <position position="203"/>
    </location>
    <ligand>
        <name>substrate</name>
    </ligand>
</feature>
<reference evidence="15 16" key="1">
    <citation type="journal article" date="2016" name="Environ. Microbiol.">
        <title>New Methyloceanibacter diversity from North Sea sediments includes methanotroph containing solely the soluble methane monooxygenase.</title>
        <authorList>
            <person name="Vekeman B."/>
            <person name="Kerckhof F.M."/>
            <person name="Cremers G."/>
            <person name="de Vos P."/>
            <person name="Vandamme P."/>
            <person name="Boon N."/>
            <person name="Op den Camp H.J."/>
            <person name="Heylen K."/>
        </authorList>
    </citation>
    <scope>NUCLEOTIDE SEQUENCE [LARGE SCALE GENOMIC DNA]</scope>
    <source>
        <strain evidence="15 16">R-67176</strain>
    </source>
</reference>
<keyword evidence="8 10" id="KW-0560">Oxidoreductase</keyword>
<evidence type="ECO:0000313" key="16">
    <source>
        <dbReference type="Proteomes" id="UP000094172"/>
    </source>
</evidence>
<feature type="binding site" evidence="12">
    <location>
        <position position="157"/>
    </location>
    <ligand>
        <name>NADP(+)</name>
        <dbReference type="ChEBI" id="CHEBI:58349"/>
    </ligand>
</feature>
<dbReference type="Proteomes" id="UP000094172">
    <property type="component" value="Unassembled WGS sequence"/>
</dbReference>
<evidence type="ECO:0000256" key="6">
    <source>
        <dbReference type="ARBA" id="ARBA00022619"/>
    </source>
</evidence>
<feature type="binding site" evidence="12">
    <location>
        <position position="199"/>
    </location>
    <ligand>
        <name>NADP(+)</name>
        <dbReference type="ChEBI" id="CHEBI:58349"/>
    </ligand>
</feature>
<feature type="binding site" evidence="12">
    <location>
        <position position="207"/>
    </location>
    <ligand>
        <name>substrate</name>
    </ligand>
</feature>
<feature type="binding site" evidence="13">
    <location>
        <position position="78"/>
    </location>
    <ligand>
        <name>Zn(2+)</name>
        <dbReference type="ChEBI" id="CHEBI:29105"/>
        <note>catalytic</note>
    </ligand>
</feature>
<dbReference type="GO" id="GO:0009231">
    <property type="term" value="P:riboflavin biosynthetic process"/>
    <property type="evidence" value="ECO:0007669"/>
    <property type="project" value="UniProtKB-UniPathway"/>
</dbReference>
<evidence type="ECO:0000256" key="4">
    <source>
        <dbReference type="ARBA" id="ARBA00005259"/>
    </source>
</evidence>
<evidence type="ECO:0000313" key="15">
    <source>
        <dbReference type="EMBL" id="ODR94140.1"/>
    </source>
</evidence>
<keyword evidence="7 10" id="KW-0521">NADP</keyword>
<feature type="binding site" evidence="12">
    <location>
        <position position="187"/>
    </location>
    <ligand>
        <name>substrate</name>
    </ligand>
</feature>
<feature type="active site" description="Proton donor" evidence="11">
    <location>
        <position position="55"/>
    </location>
</feature>
<accession>A0A1E3VKR5</accession>
<dbReference type="EMBL" id="LPWE01000013">
    <property type="protein sequence ID" value="ODR94140.1"/>
    <property type="molecule type" value="Genomic_DNA"/>
</dbReference>
<comment type="similarity">
    <text evidence="5 10">In the C-terminal section; belongs to the HTP reductase family.</text>
</comment>
<comment type="catalytic activity">
    <reaction evidence="10">
        <text>5-amino-6-(5-phospho-D-ribitylamino)uracil + NADP(+) = 5-amino-6-(5-phospho-D-ribosylamino)uracil + NADPH + H(+)</text>
        <dbReference type="Rhea" id="RHEA:17845"/>
        <dbReference type="ChEBI" id="CHEBI:15378"/>
        <dbReference type="ChEBI" id="CHEBI:57783"/>
        <dbReference type="ChEBI" id="CHEBI:58349"/>
        <dbReference type="ChEBI" id="CHEBI:58421"/>
        <dbReference type="ChEBI" id="CHEBI:58453"/>
        <dbReference type="EC" id="1.1.1.193"/>
    </reaction>
</comment>
<protein>
    <recommendedName>
        <fullName evidence="10">Riboflavin biosynthesis protein RibD</fullName>
    </recommendedName>
    <domain>
        <recommendedName>
            <fullName evidence="10">Diaminohydroxyphosphoribosylaminopyrimidine deaminase</fullName>
            <shortName evidence="10">DRAP deaminase</shortName>
            <ecNumber evidence="10">3.5.4.26</ecNumber>
        </recommendedName>
        <alternativeName>
            <fullName evidence="10">Riboflavin-specific deaminase</fullName>
        </alternativeName>
    </domain>
    <domain>
        <recommendedName>
            <fullName evidence="10">5-amino-6-(5-phosphoribosylamino)uracil reductase</fullName>
            <ecNumber evidence="10">1.1.1.193</ecNumber>
        </recommendedName>
        <alternativeName>
            <fullName evidence="10">HTP reductase</fullName>
        </alternativeName>
    </domain>
</protein>
<dbReference type="InterPro" id="IPR004794">
    <property type="entry name" value="Eubact_RibD"/>
</dbReference>
<comment type="cofactor">
    <cofactor evidence="10 13">
        <name>Zn(2+)</name>
        <dbReference type="ChEBI" id="CHEBI:29105"/>
    </cofactor>
    <text evidence="10 13">Binds 1 zinc ion.</text>
</comment>
<name>A0A1E3VKR5_9HYPH</name>
<dbReference type="EC" id="3.5.4.26" evidence="10"/>
<comment type="catalytic activity">
    <reaction evidence="10">
        <text>2,5-diamino-6-hydroxy-4-(5-phosphoribosylamino)-pyrimidine + H2O + H(+) = 5-amino-6-(5-phospho-D-ribosylamino)uracil + NH4(+)</text>
        <dbReference type="Rhea" id="RHEA:21868"/>
        <dbReference type="ChEBI" id="CHEBI:15377"/>
        <dbReference type="ChEBI" id="CHEBI:15378"/>
        <dbReference type="ChEBI" id="CHEBI:28938"/>
        <dbReference type="ChEBI" id="CHEBI:58453"/>
        <dbReference type="ChEBI" id="CHEBI:58614"/>
        <dbReference type="EC" id="3.5.4.26"/>
    </reaction>
</comment>
<dbReference type="InterPro" id="IPR016193">
    <property type="entry name" value="Cytidine_deaminase-like"/>
</dbReference>
<dbReference type="RefSeq" id="WP_069445479.1">
    <property type="nucleotide sequence ID" value="NZ_LPWE01000013.1"/>
</dbReference>
<keyword evidence="10 13" id="KW-0479">Metal-binding</keyword>
<evidence type="ECO:0000256" key="10">
    <source>
        <dbReference type="PIRNR" id="PIRNR006769"/>
    </source>
</evidence>
<dbReference type="STRING" id="1774970.AUC70_11305"/>
<comment type="function">
    <text evidence="1 10">Converts 2,5-diamino-6-(ribosylamino)-4(3h)-pyrimidinone 5'-phosphate into 5-amino-6-(ribosylamino)-2,4(1h,3h)-pyrimidinedione 5'-phosphate.</text>
</comment>
<dbReference type="GO" id="GO:0008835">
    <property type="term" value="F:diaminohydroxyphosphoribosylaminopyrimidine deaminase activity"/>
    <property type="evidence" value="ECO:0007669"/>
    <property type="project" value="UniProtKB-EC"/>
</dbReference>
<dbReference type="Gene3D" id="3.40.140.10">
    <property type="entry name" value="Cytidine Deaminase, domain 2"/>
    <property type="match status" value="1"/>
</dbReference>
<dbReference type="NCBIfam" id="TIGR00326">
    <property type="entry name" value="eubact_ribD"/>
    <property type="match status" value="1"/>
</dbReference>
<organism evidence="15 16">
    <name type="scientific">Methyloceanibacter stevinii</name>
    <dbReference type="NCBI Taxonomy" id="1774970"/>
    <lineage>
        <taxon>Bacteria</taxon>
        <taxon>Pseudomonadati</taxon>
        <taxon>Pseudomonadota</taxon>
        <taxon>Alphaproteobacteria</taxon>
        <taxon>Hyphomicrobiales</taxon>
        <taxon>Hyphomicrobiaceae</taxon>
        <taxon>Methyloceanibacter</taxon>
    </lineage>
</organism>
<keyword evidence="10 13" id="KW-0862">Zinc</keyword>
<dbReference type="PANTHER" id="PTHR38011">
    <property type="entry name" value="DIHYDROFOLATE REDUCTASE FAMILY PROTEIN (AFU_ORTHOLOGUE AFUA_8G06820)"/>
    <property type="match status" value="1"/>
</dbReference>
<feature type="domain" description="CMP/dCMP-type deaminase" evidence="14">
    <location>
        <begin position="3"/>
        <end position="127"/>
    </location>
</feature>
<dbReference type="InterPro" id="IPR024072">
    <property type="entry name" value="DHFR-like_dom_sf"/>
</dbReference>
<feature type="binding site" evidence="12">
    <location>
        <position position="173"/>
    </location>
    <ligand>
        <name>NADP(+)</name>
        <dbReference type="ChEBI" id="CHEBI:58349"/>
    </ligand>
</feature>
<dbReference type="Gene3D" id="3.40.430.10">
    <property type="entry name" value="Dihydrofolate Reductase, subunit A"/>
    <property type="match status" value="1"/>
</dbReference>
<dbReference type="PANTHER" id="PTHR38011:SF7">
    <property type="entry name" value="2,5-DIAMINO-6-RIBOSYLAMINO-4(3H)-PYRIMIDINONE 5'-PHOSPHATE REDUCTASE"/>
    <property type="match status" value="1"/>
</dbReference>
<dbReference type="SUPFAM" id="SSF53927">
    <property type="entry name" value="Cytidine deaminase-like"/>
    <property type="match status" value="1"/>
</dbReference>
<dbReference type="CDD" id="cd01284">
    <property type="entry name" value="Riboflavin_deaminase-reductase"/>
    <property type="match status" value="1"/>
</dbReference>
<sequence>MTSRDAHYMSQAVRIARRGLGLAWPNPAVGAVVVAPSGEIVGRGWTAPGGRPHAEAIALDRAGHRAEGSTLYVTLEPCNHEGGRGAPCSSVIISAQVARVVIGIRDPDPRTAGCGIERLNAAGIDVTEGVLAAEAASVTLGHLMRVTEGPAVTLKLAVGSDGRIPRGDGEPVWTTGPLARAHGHLLRAMNDAILVGRGTVEADNPSLTCRLPGMSCRSPVRVVMDRLLRTPQPQRCSTMWVPVWLLCAASEPQPNADLLHDHGAEIVPVPVNDLGMIDPQDALETLAHRGITRVLIEGGPSIAEAFVAADLVDEAVIYQSPNPVGDGGLMPFGGEGLDRLAESGHFTFIATRNFGPDRMTRWRRIRSCSLELSAA</sequence>
<dbReference type="EC" id="1.1.1.193" evidence="10"/>
<evidence type="ECO:0000256" key="11">
    <source>
        <dbReference type="PIRSR" id="PIRSR006769-1"/>
    </source>
</evidence>
<dbReference type="AlphaFoldDB" id="A0A1E3VKR5"/>
<evidence type="ECO:0000256" key="2">
    <source>
        <dbReference type="ARBA" id="ARBA00004882"/>
    </source>
</evidence>
<comment type="similarity">
    <text evidence="4 10">In the N-terminal section; belongs to the cytidine and deoxycytidylate deaminase family.</text>
</comment>
<dbReference type="PIRSF" id="PIRSF006769">
    <property type="entry name" value="RibD"/>
    <property type="match status" value="1"/>
</dbReference>
<feature type="binding site" evidence="12">
    <location>
        <position position="210"/>
    </location>
    <ligand>
        <name>substrate</name>
    </ligand>
</feature>
<keyword evidence="6 10" id="KW-0686">Riboflavin biosynthesis</keyword>
<dbReference type="PROSITE" id="PS51747">
    <property type="entry name" value="CYT_DCMP_DEAMINASES_2"/>
    <property type="match status" value="1"/>
</dbReference>
<dbReference type="GO" id="GO:0008703">
    <property type="term" value="F:5-amino-6-(5-phosphoribosylamino)uracil reductase activity"/>
    <property type="evidence" value="ECO:0007669"/>
    <property type="project" value="UniProtKB-EC"/>
</dbReference>
<evidence type="ECO:0000256" key="7">
    <source>
        <dbReference type="ARBA" id="ARBA00022857"/>
    </source>
</evidence>
<proteinExistence type="inferred from homology"/>
<comment type="pathway">
    <text evidence="2 10">Cofactor biosynthesis; riboflavin biosynthesis; 5-amino-6-(D-ribitylamino)uracil from GTP: step 2/4.</text>
</comment>
<feature type="binding site" evidence="13">
    <location>
        <position position="53"/>
    </location>
    <ligand>
        <name>Zn(2+)</name>
        <dbReference type="ChEBI" id="CHEBI:29105"/>
        <note>catalytic</note>
    </ligand>
</feature>
<feature type="binding site" evidence="12">
    <location>
        <position position="297"/>
    </location>
    <ligand>
        <name>substrate</name>
    </ligand>
</feature>
<evidence type="ECO:0000256" key="1">
    <source>
        <dbReference type="ARBA" id="ARBA00002151"/>
    </source>
</evidence>
<dbReference type="InterPro" id="IPR002125">
    <property type="entry name" value="CMP_dCMP_dom"/>
</dbReference>
<gene>
    <name evidence="15" type="ORF">AUC70_11305</name>
</gene>
<keyword evidence="9" id="KW-0511">Multifunctional enzyme</keyword>
<evidence type="ECO:0000256" key="12">
    <source>
        <dbReference type="PIRSR" id="PIRSR006769-2"/>
    </source>
</evidence>
<feature type="binding site" evidence="13">
    <location>
        <position position="88"/>
    </location>
    <ligand>
        <name>Zn(2+)</name>
        <dbReference type="ChEBI" id="CHEBI:29105"/>
        <note>catalytic</note>
    </ligand>
</feature>
<dbReference type="SUPFAM" id="SSF53597">
    <property type="entry name" value="Dihydrofolate reductase-like"/>
    <property type="match status" value="1"/>
</dbReference>
<keyword evidence="10" id="KW-0378">Hydrolase</keyword>
<comment type="caution">
    <text evidence="15">The sequence shown here is derived from an EMBL/GenBank/DDBJ whole genome shotgun (WGS) entry which is preliminary data.</text>
</comment>
<dbReference type="Pfam" id="PF01872">
    <property type="entry name" value="RibD_C"/>
    <property type="match status" value="1"/>
</dbReference>
<dbReference type="InterPro" id="IPR002734">
    <property type="entry name" value="RibDG_C"/>
</dbReference>
<evidence type="ECO:0000256" key="3">
    <source>
        <dbReference type="ARBA" id="ARBA00004910"/>
    </source>
</evidence>
<dbReference type="UniPathway" id="UPA00275">
    <property type="reaction ID" value="UER00401"/>
</dbReference>
<evidence type="ECO:0000256" key="9">
    <source>
        <dbReference type="ARBA" id="ARBA00023268"/>
    </source>
</evidence>